<feature type="region of interest" description="Disordered" evidence="1">
    <location>
        <begin position="104"/>
        <end position="127"/>
    </location>
</feature>
<feature type="compositionally biased region" description="Low complexity" evidence="1">
    <location>
        <begin position="105"/>
        <end position="124"/>
    </location>
</feature>
<proteinExistence type="predicted"/>
<keyword evidence="3" id="KW-1185">Reference proteome</keyword>
<evidence type="ECO:0000313" key="3">
    <source>
        <dbReference type="Proteomes" id="UP000294003"/>
    </source>
</evidence>
<dbReference type="Proteomes" id="UP000294003">
    <property type="component" value="Unassembled WGS sequence"/>
</dbReference>
<organism evidence="2 3">
    <name type="scientific">Monosporascus cannonballus</name>
    <dbReference type="NCBI Taxonomy" id="155416"/>
    <lineage>
        <taxon>Eukaryota</taxon>
        <taxon>Fungi</taxon>
        <taxon>Dikarya</taxon>
        <taxon>Ascomycota</taxon>
        <taxon>Pezizomycotina</taxon>
        <taxon>Sordariomycetes</taxon>
        <taxon>Xylariomycetidae</taxon>
        <taxon>Xylariales</taxon>
        <taxon>Xylariales incertae sedis</taxon>
        <taxon>Monosporascus</taxon>
    </lineage>
</organism>
<feature type="region of interest" description="Disordered" evidence="1">
    <location>
        <begin position="143"/>
        <end position="232"/>
    </location>
</feature>
<reference evidence="2 3" key="1">
    <citation type="submission" date="2018-06" db="EMBL/GenBank/DDBJ databases">
        <title>Complete Genomes of Monosporascus.</title>
        <authorList>
            <person name="Robinson A.J."/>
            <person name="Natvig D.O."/>
        </authorList>
    </citation>
    <scope>NUCLEOTIDE SEQUENCE [LARGE SCALE GENOMIC DNA]</scope>
    <source>
        <strain evidence="2 3">CBS 609.92</strain>
    </source>
</reference>
<dbReference type="EMBL" id="QJNS01000014">
    <property type="protein sequence ID" value="RYO93870.1"/>
    <property type="molecule type" value="Genomic_DNA"/>
</dbReference>
<sequence>MLEGDCLQAAFGDLDRGNDPLAVHFANPPAAQNHPSIILRCGRYAAASSGARTNVPACYHPPPVTITTWSPSTKNAAPICVLALGLSHMVGTFFSENASQKAQETASGASASPVASTSTSASTSDPALANPTVLLEALEDPQRWFRPSRGGPHDAGRLPSGSSGSERGVHGGKPPSYGDEDRHPSGRITQDCAARSLTVDAAELSPGGQRAAVGIGEYPANLQDDSDRSEED</sequence>
<evidence type="ECO:0000256" key="1">
    <source>
        <dbReference type="SAM" id="MobiDB-lite"/>
    </source>
</evidence>
<evidence type="ECO:0000313" key="2">
    <source>
        <dbReference type="EMBL" id="RYO93870.1"/>
    </source>
</evidence>
<name>A0ABY0HIJ5_9PEZI</name>
<gene>
    <name evidence="2" type="ORF">DL762_000825</name>
</gene>
<comment type="caution">
    <text evidence="2">The sequence shown here is derived from an EMBL/GenBank/DDBJ whole genome shotgun (WGS) entry which is preliminary data.</text>
</comment>
<accession>A0ABY0HIJ5</accession>
<protein>
    <submittedName>
        <fullName evidence="2">Uncharacterized protein</fullName>
    </submittedName>
</protein>